<name>A0ABV7C1M0_9PROT</name>
<accession>A0ABV7C1M0</accession>
<reference evidence="2" key="1">
    <citation type="journal article" date="2019" name="Int. J. Syst. Evol. Microbiol.">
        <title>The Global Catalogue of Microorganisms (GCM) 10K type strain sequencing project: providing services to taxonomists for standard genome sequencing and annotation.</title>
        <authorList>
            <consortium name="The Broad Institute Genomics Platform"/>
            <consortium name="The Broad Institute Genome Sequencing Center for Infectious Disease"/>
            <person name="Wu L."/>
            <person name="Ma J."/>
        </authorList>
    </citation>
    <scope>NUCLEOTIDE SEQUENCE [LARGE SCALE GENOMIC DNA]</scope>
    <source>
        <strain evidence="2">CGMCC 1.16855</strain>
    </source>
</reference>
<organism evidence="1 2">
    <name type="scientific">Falsiroseomonas tokyonensis</name>
    <dbReference type="NCBI Taxonomy" id="430521"/>
    <lineage>
        <taxon>Bacteria</taxon>
        <taxon>Pseudomonadati</taxon>
        <taxon>Pseudomonadota</taxon>
        <taxon>Alphaproteobacteria</taxon>
        <taxon>Acetobacterales</taxon>
        <taxon>Roseomonadaceae</taxon>
        <taxon>Falsiroseomonas</taxon>
    </lineage>
</organism>
<proteinExistence type="predicted"/>
<protein>
    <submittedName>
        <fullName evidence="1">Uncharacterized protein</fullName>
    </submittedName>
</protein>
<sequence>MTWNYRILQHPDGTFALQEVYCDESGRPDRYTEQPVSFAVDADEGTDCLVAALELALCNAKQRPVPEASSIGGNESQG</sequence>
<evidence type="ECO:0000313" key="2">
    <source>
        <dbReference type="Proteomes" id="UP001595420"/>
    </source>
</evidence>
<gene>
    <name evidence="1" type="ORF">ACFOD3_28410</name>
</gene>
<dbReference type="Proteomes" id="UP001595420">
    <property type="component" value="Unassembled WGS sequence"/>
</dbReference>
<comment type="caution">
    <text evidence="1">The sequence shown here is derived from an EMBL/GenBank/DDBJ whole genome shotgun (WGS) entry which is preliminary data.</text>
</comment>
<evidence type="ECO:0000313" key="1">
    <source>
        <dbReference type="EMBL" id="MFC3003851.1"/>
    </source>
</evidence>
<dbReference type="RefSeq" id="WP_216840293.1">
    <property type="nucleotide sequence ID" value="NZ_JAFNJS010000017.1"/>
</dbReference>
<keyword evidence="2" id="KW-1185">Reference proteome</keyword>
<dbReference type="EMBL" id="JBHRSB010000017">
    <property type="protein sequence ID" value="MFC3003851.1"/>
    <property type="molecule type" value="Genomic_DNA"/>
</dbReference>